<accession>A0A1M6S1Y4</accession>
<dbReference type="EMBL" id="FRAD01000025">
    <property type="protein sequence ID" value="SHK38713.1"/>
    <property type="molecule type" value="Genomic_DNA"/>
</dbReference>
<sequence length="75" mass="8714">MINIIYKVGDKIKVLSGCSVQVKQGNAKRDQKKVKGMNGRIIEDYEHFYLVQHKNFKECYSKASLLCKDTIFKIM</sequence>
<organism evidence="1 2">
    <name type="scientific">Hathewaya proteolytica DSM 3090</name>
    <dbReference type="NCBI Taxonomy" id="1121331"/>
    <lineage>
        <taxon>Bacteria</taxon>
        <taxon>Bacillati</taxon>
        <taxon>Bacillota</taxon>
        <taxon>Clostridia</taxon>
        <taxon>Eubacteriales</taxon>
        <taxon>Clostridiaceae</taxon>
        <taxon>Hathewaya</taxon>
    </lineage>
</organism>
<dbReference type="RefSeq" id="WP_072904337.1">
    <property type="nucleotide sequence ID" value="NZ_FRAD01000025.1"/>
</dbReference>
<dbReference type="AlphaFoldDB" id="A0A1M6S1Y4"/>
<gene>
    <name evidence="1" type="ORF">SAMN02745248_02427</name>
</gene>
<name>A0A1M6S1Y4_9CLOT</name>
<evidence type="ECO:0000313" key="2">
    <source>
        <dbReference type="Proteomes" id="UP000183952"/>
    </source>
</evidence>
<proteinExistence type="predicted"/>
<dbReference type="STRING" id="1121331.SAMN02745248_02427"/>
<protein>
    <submittedName>
        <fullName evidence="1">Uncharacterized protein</fullName>
    </submittedName>
</protein>
<evidence type="ECO:0000313" key="1">
    <source>
        <dbReference type="EMBL" id="SHK38713.1"/>
    </source>
</evidence>
<reference evidence="1 2" key="1">
    <citation type="submission" date="2016-11" db="EMBL/GenBank/DDBJ databases">
        <authorList>
            <person name="Jaros S."/>
            <person name="Januszkiewicz K."/>
            <person name="Wedrychowicz H."/>
        </authorList>
    </citation>
    <scope>NUCLEOTIDE SEQUENCE [LARGE SCALE GENOMIC DNA]</scope>
    <source>
        <strain evidence="1 2">DSM 3090</strain>
    </source>
</reference>
<keyword evidence="2" id="KW-1185">Reference proteome</keyword>
<dbReference type="Proteomes" id="UP000183952">
    <property type="component" value="Unassembled WGS sequence"/>
</dbReference>